<dbReference type="InterPro" id="IPR056592">
    <property type="entry name" value="Beta-prop_At3g26010-like"/>
</dbReference>
<feature type="domain" description="F-box protein At3g26010-like beta-propeller" evidence="2">
    <location>
        <begin position="129"/>
        <end position="388"/>
    </location>
</feature>
<evidence type="ECO:0000313" key="4">
    <source>
        <dbReference type="Proteomes" id="UP000237105"/>
    </source>
</evidence>
<dbReference type="InterPro" id="IPR050796">
    <property type="entry name" value="SCF_F-box_component"/>
</dbReference>
<dbReference type="Pfam" id="PF12937">
    <property type="entry name" value="F-box-like"/>
    <property type="match status" value="1"/>
</dbReference>
<dbReference type="PANTHER" id="PTHR31672">
    <property type="entry name" value="BNACNNG10540D PROTEIN"/>
    <property type="match status" value="1"/>
</dbReference>
<dbReference type="EMBL" id="JXTB01000609">
    <property type="protein sequence ID" value="PON35530.1"/>
    <property type="molecule type" value="Genomic_DNA"/>
</dbReference>
<gene>
    <name evidence="3" type="ORF">PanWU01x14_335580</name>
</gene>
<name>A0A2P5AG73_PARAD</name>
<sequence length="422" mass="49152">MALSQIDEKQELPAEIAVSKFLSFVGDDVLLDIFYRLPHYRAVIQCSIVCKRWFSVINSNSDEFFQYHNHERSSSDQYSSTYFPSCTLLLYLTKNNDQPVYLKCLDTSNVGFISTITTSTTTFLDFLPWPDHEVAIMASLDDLFLVSRKCNPRLFCICNPLTKKWIVLPEAPRDRLRRGLLRDYRRRYRVVLLDVRPNEFNVVYYATVFRSETGQWSELTYYHGGREPVYPVSHKIFHGHVDQFQGVCTSDGSLHWLRRHKVLIFNLCKARPHWITLPENFGRGMMRAAGESARLGVVRGRLRLLEMYKWGLFGFALKVWELSDDNEDWILVHDRVKWVASMANMMHVLAFHPHNGDEIFLARKFDICLYNIREDTYKKLGEYPKVSDEGIMISMFLTGTFTLVHPLCPTSLFALPSIQSQI</sequence>
<dbReference type="AlphaFoldDB" id="A0A2P5AG73"/>
<dbReference type="Gene3D" id="1.20.1280.50">
    <property type="match status" value="1"/>
</dbReference>
<dbReference type="SUPFAM" id="SSF81383">
    <property type="entry name" value="F-box domain"/>
    <property type="match status" value="1"/>
</dbReference>
<proteinExistence type="predicted"/>
<dbReference type="OrthoDB" id="1295006at2759"/>
<evidence type="ECO:0000259" key="1">
    <source>
        <dbReference type="Pfam" id="PF12937"/>
    </source>
</evidence>
<keyword evidence="4" id="KW-1185">Reference proteome</keyword>
<organism evidence="3 4">
    <name type="scientific">Parasponia andersonii</name>
    <name type="common">Sponia andersonii</name>
    <dbReference type="NCBI Taxonomy" id="3476"/>
    <lineage>
        <taxon>Eukaryota</taxon>
        <taxon>Viridiplantae</taxon>
        <taxon>Streptophyta</taxon>
        <taxon>Embryophyta</taxon>
        <taxon>Tracheophyta</taxon>
        <taxon>Spermatophyta</taxon>
        <taxon>Magnoliopsida</taxon>
        <taxon>eudicotyledons</taxon>
        <taxon>Gunneridae</taxon>
        <taxon>Pentapetalae</taxon>
        <taxon>rosids</taxon>
        <taxon>fabids</taxon>
        <taxon>Rosales</taxon>
        <taxon>Cannabaceae</taxon>
        <taxon>Parasponia</taxon>
    </lineage>
</organism>
<dbReference type="Pfam" id="PF24750">
    <property type="entry name" value="b-prop_At3g26010-like"/>
    <property type="match status" value="1"/>
</dbReference>
<comment type="caution">
    <text evidence="3">The sequence shown here is derived from an EMBL/GenBank/DDBJ whole genome shotgun (WGS) entry which is preliminary data.</text>
</comment>
<accession>A0A2P5AG73</accession>
<dbReference type="InterPro" id="IPR011043">
    <property type="entry name" value="Gal_Oxase/kelch_b-propeller"/>
</dbReference>
<evidence type="ECO:0000259" key="2">
    <source>
        <dbReference type="Pfam" id="PF24750"/>
    </source>
</evidence>
<evidence type="ECO:0000313" key="3">
    <source>
        <dbReference type="EMBL" id="PON35530.1"/>
    </source>
</evidence>
<dbReference type="Proteomes" id="UP000237105">
    <property type="component" value="Unassembled WGS sequence"/>
</dbReference>
<reference evidence="4" key="1">
    <citation type="submission" date="2016-06" db="EMBL/GenBank/DDBJ databases">
        <title>Parallel loss of symbiosis genes in relatives of nitrogen-fixing non-legume Parasponia.</title>
        <authorList>
            <person name="Van Velzen R."/>
            <person name="Holmer R."/>
            <person name="Bu F."/>
            <person name="Rutten L."/>
            <person name="Van Zeijl A."/>
            <person name="Liu W."/>
            <person name="Santuari L."/>
            <person name="Cao Q."/>
            <person name="Sharma T."/>
            <person name="Shen D."/>
            <person name="Roswanjaya Y."/>
            <person name="Wardhani T."/>
            <person name="Kalhor M.S."/>
            <person name="Jansen J."/>
            <person name="Van den Hoogen J."/>
            <person name="Gungor B."/>
            <person name="Hartog M."/>
            <person name="Hontelez J."/>
            <person name="Verver J."/>
            <person name="Yang W.-C."/>
            <person name="Schijlen E."/>
            <person name="Repin R."/>
            <person name="Schilthuizen M."/>
            <person name="Schranz E."/>
            <person name="Heidstra R."/>
            <person name="Miyata K."/>
            <person name="Fedorova E."/>
            <person name="Kohlen W."/>
            <person name="Bisseling T."/>
            <person name="Smit S."/>
            <person name="Geurts R."/>
        </authorList>
    </citation>
    <scope>NUCLEOTIDE SEQUENCE [LARGE SCALE GENOMIC DNA]</scope>
    <source>
        <strain evidence="4">cv. WU1-14</strain>
    </source>
</reference>
<protein>
    <submittedName>
        <fullName evidence="3">F-box domain containing protein</fullName>
    </submittedName>
</protein>
<dbReference type="InterPro" id="IPR001810">
    <property type="entry name" value="F-box_dom"/>
</dbReference>
<dbReference type="InterPro" id="IPR036047">
    <property type="entry name" value="F-box-like_dom_sf"/>
</dbReference>
<feature type="domain" description="F-box" evidence="1">
    <location>
        <begin position="27"/>
        <end position="60"/>
    </location>
</feature>
<dbReference type="PANTHER" id="PTHR31672:SF8">
    <property type="entry name" value="F-BOX DOMAIN-CONTAINING PROTEIN"/>
    <property type="match status" value="1"/>
</dbReference>
<dbReference type="SUPFAM" id="SSF50965">
    <property type="entry name" value="Galactose oxidase, central domain"/>
    <property type="match status" value="1"/>
</dbReference>